<feature type="domain" description="OVATE" evidence="8">
    <location>
        <begin position="126"/>
        <end position="185"/>
    </location>
</feature>
<accession>A0AAP0GS86</accession>
<keyword evidence="2 6" id="KW-0678">Repressor</keyword>
<feature type="compositionally biased region" description="Low complexity" evidence="7">
    <location>
        <begin position="52"/>
        <end position="61"/>
    </location>
</feature>
<protein>
    <recommendedName>
        <fullName evidence="6">Transcription repressor</fullName>
    </recommendedName>
    <alternativeName>
        <fullName evidence="6">Ovate family protein</fullName>
    </alternativeName>
</protein>
<evidence type="ECO:0000259" key="8">
    <source>
        <dbReference type="PROSITE" id="PS51754"/>
    </source>
</evidence>
<sequence length="232" mass="24238">MSLIPSFFLHKQIWLWPSSCNHHPKTLSFRATHHKDKDTLELMTTLGSLFTDSSESPSVSTDDSDSSAVETIVRGARSERLFFQPDSTSSILETQGSGSTSSENGGGGGGGGEDGGGLPYKECVAVVVETGNPYGEFKESMEEMMESHCLKDWDCLEELLGWYLRMNEKDNHEIIVGAFFDLLAGISSGGGGGGGGGDGGGDGGVSCVDRSGASLTSGSSDCSSPISSCNGN</sequence>
<keyword evidence="5 6" id="KW-0539">Nucleus</keyword>
<keyword evidence="10" id="KW-1185">Reference proteome</keyword>
<evidence type="ECO:0000256" key="4">
    <source>
        <dbReference type="ARBA" id="ARBA00023163"/>
    </source>
</evidence>
<evidence type="ECO:0000256" key="3">
    <source>
        <dbReference type="ARBA" id="ARBA00023015"/>
    </source>
</evidence>
<feature type="region of interest" description="Disordered" evidence="7">
    <location>
        <begin position="51"/>
        <end position="70"/>
    </location>
</feature>
<dbReference type="NCBIfam" id="TIGR01568">
    <property type="entry name" value="A_thal_3678"/>
    <property type="match status" value="1"/>
</dbReference>
<dbReference type="PROSITE" id="PS51754">
    <property type="entry name" value="OVATE"/>
    <property type="match status" value="1"/>
</dbReference>
<dbReference type="AlphaFoldDB" id="A0AAP0GS86"/>
<gene>
    <name evidence="9" type="ORF">SSX86_018544</name>
</gene>
<comment type="subcellular location">
    <subcellularLocation>
        <location evidence="1 6">Nucleus</location>
    </subcellularLocation>
</comment>
<evidence type="ECO:0000313" key="10">
    <source>
        <dbReference type="Proteomes" id="UP001408789"/>
    </source>
</evidence>
<comment type="caution">
    <text evidence="9">The sequence shown here is derived from an EMBL/GenBank/DDBJ whole genome shotgun (WGS) entry which is preliminary data.</text>
</comment>
<evidence type="ECO:0000256" key="2">
    <source>
        <dbReference type="ARBA" id="ARBA00022491"/>
    </source>
</evidence>
<name>A0AAP0GS86_9ASTR</name>
<evidence type="ECO:0000313" key="9">
    <source>
        <dbReference type="EMBL" id="KAK9061363.1"/>
    </source>
</evidence>
<dbReference type="Proteomes" id="UP001408789">
    <property type="component" value="Unassembled WGS sequence"/>
</dbReference>
<dbReference type="PANTHER" id="PTHR33057:SF26">
    <property type="entry name" value="TRANSCRIPTION REPRESSOR OFP13"/>
    <property type="match status" value="1"/>
</dbReference>
<feature type="region of interest" description="Disordered" evidence="7">
    <location>
        <begin position="213"/>
        <end position="232"/>
    </location>
</feature>
<dbReference type="GO" id="GO:0045892">
    <property type="term" value="P:negative regulation of DNA-templated transcription"/>
    <property type="evidence" value="ECO:0007669"/>
    <property type="project" value="UniProtKB-UniRule"/>
</dbReference>
<organism evidence="9 10">
    <name type="scientific">Deinandra increscens subsp. villosa</name>
    <dbReference type="NCBI Taxonomy" id="3103831"/>
    <lineage>
        <taxon>Eukaryota</taxon>
        <taxon>Viridiplantae</taxon>
        <taxon>Streptophyta</taxon>
        <taxon>Embryophyta</taxon>
        <taxon>Tracheophyta</taxon>
        <taxon>Spermatophyta</taxon>
        <taxon>Magnoliopsida</taxon>
        <taxon>eudicotyledons</taxon>
        <taxon>Gunneridae</taxon>
        <taxon>Pentapetalae</taxon>
        <taxon>asterids</taxon>
        <taxon>campanulids</taxon>
        <taxon>Asterales</taxon>
        <taxon>Asteraceae</taxon>
        <taxon>Asteroideae</taxon>
        <taxon>Heliantheae alliance</taxon>
        <taxon>Madieae</taxon>
        <taxon>Madiinae</taxon>
        <taxon>Deinandra</taxon>
    </lineage>
</organism>
<feature type="region of interest" description="Disordered" evidence="7">
    <location>
        <begin position="89"/>
        <end position="116"/>
    </location>
</feature>
<evidence type="ECO:0000256" key="6">
    <source>
        <dbReference type="RuleBase" id="RU367028"/>
    </source>
</evidence>
<dbReference type="InterPro" id="IPR038933">
    <property type="entry name" value="Ovate"/>
</dbReference>
<comment type="function">
    <text evidence="6">Transcriptional repressor that regulates multiple aspects of plant growth and development.</text>
</comment>
<proteinExistence type="predicted"/>
<evidence type="ECO:0000256" key="7">
    <source>
        <dbReference type="SAM" id="MobiDB-lite"/>
    </source>
</evidence>
<feature type="compositionally biased region" description="Gly residues" evidence="7">
    <location>
        <begin position="104"/>
        <end position="116"/>
    </location>
</feature>
<dbReference type="InterPro" id="IPR006458">
    <property type="entry name" value="Ovate_C"/>
</dbReference>
<keyword evidence="4 6" id="KW-0804">Transcription</keyword>
<dbReference type="EMBL" id="JBCNJP010000019">
    <property type="protein sequence ID" value="KAK9061363.1"/>
    <property type="molecule type" value="Genomic_DNA"/>
</dbReference>
<feature type="compositionally biased region" description="Low complexity" evidence="7">
    <location>
        <begin position="217"/>
        <end position="232"/>
    </location>
</feature>
<keyword evidence="3 6" id="KW-0805">Transcription regulation</keyword>
<dbReference type="PANTHER" id="PTHR33057">
    <property type="entry name" value="TRANSCRIPTION REPRESSOR OFP7-RELATED"/>
    <property type="match status" value="1"/>
</dbReference>
<evidence type="ECO:0000256" key="5">
    <source>
        <dbReference type="ARBA" id="ARBA00023242"/>
    </source>
</evidence>
<dbReference type="GO" id="GO:0005634">
    <property type="term" value="C:nucleus"/>
    <property type="evidence" value="ECO:0007669"/>
    <property type="project" value="UniProtKB-SubCell"/>
</dbReference>
<dbReference type="Pfam" id="PF04844">
    <property type="entry name" value="Ovate"/>
    <property type="match status" value="1"/>
</dbReference>
<reference evidence="9 10" key="1">
    <citation type="submission" date="2024-04" db="EMBL/GenBank/DDBJ databases">
        <title>The reference genome of an endangered Asteraceae, Deinandra increscens subsp. villosa, native to the Central Coast of California.</title>
        <authorList>
            <person name="Guilliams M."/>
            <person name="Hasenstab-Lehman K."/>
            <person name="Meyer R."/>
            <person name="Mcevoy S."/>
        </authorList>
    </citation>
    <scope>NUCLEOTIDE SEQUENCE [LARGE SCALE GENOMIC DNA]</scope>
    <source>
        <tissue evidence="9">Leaf</tissue>
    </source>
</reference>
<evidence type="ECO:0000256" key="1">
    <source>
        <dbReference type="ARBA" id="ARBA00004123"/>
    </source>
</evidence>